<dbReference type="InterPro" id="IPR023395">
    <property type="entry name" value="MCP_dom_sf"/>
</dbReference>
<dbReference type="GO" id="GO:1990542">
    <property type="term" value="P:mitochondrial transmembrane transport"/>
    <property type="evidence" value="ECO:0007669"/>
    <property type="project" value="InterPro"/>
</dbReference>
<evidence type="ECO:0000313" key="10">
    <source>
        <dbReference type="EMBL" id="KAG2334964.1"/>
    </source>
</evidence>
<dbReference type="InterPro" id="IPR018108">
    <property type="entry name" value="MCP_transmembrane"/>
</dbReference>
<comment type="caution">
    <text evidence="10">The sequence shown here is derived from an EMBL/GenBank/DDBJ whole genome shotgun (WGS) entry which is preliminary data.</text>
</comment>
<keyword evidence="6" id="KW-0999">Mitochondrion inner membrane</keyword>
<evidence type="ECO:0000256" key="2">
    <source>
        <dbReference type="ARBA" id="ARBA00006375"/>
    </source>
</evidence>
<dbReference type="PANTHER" id="PTHR45760">
    <property type="entry name" value="FI19922P1-RELATED"/>
    <property type="match status" value="1"/>
</dbReference>
<keyword evidence="4" id="KW-0812">Transmembrane</keyword>
<proteinExistence type="inferred from homology"/>
<name>A0A8X7WPV6_BRACI</name>
<evidence type="ECO:0000256" key="3">
    <source>
        <dbReference type="ARBA" id="ARBA00022448"/>
    </source>
</evidence>
<dbReference type="EMBL" id="JAAMPC010000001">
    <property type="protein sequence ID" value="KAG2334964.1"/>
    <property type="molecule type" value="Genomic_DNA"/>
</dbReference>
<evidence type="ECO:0000256" key="6">
    <source>
        <dbReference type="ARBA" id="ARBA00022792"/>
    </source>
</evidence>
<dbReference type="Pfam" id="PF00153">
    <property type="entry name" value="Mito_carr"/>
    <property type="match status" value="1"/>
</dbReference>
<evidence type="ECO:0000256" key="7">
    <source>
        <dbReference type="ARBA" id="ARBA00022989"/>
    </source>
</evidence>
<keyword evidence="11" id="KW-1185">Reference proteome</keyword>
<reference evidence="10 11" key="1">
    <citation type="submission" date="2020-02" db="EMBL/GenBank/DDBJ databases">
        <authorList>
            <person name="Ma Q."/>
            <person name="Huang Y."/>
            <person name="Song X."/>
            <person name="Pei D."/>
        </authorList>
    </citation>
    <scope>NUCLEOTIDE SEQUENCE [LARGE SCALE GENOMIC DNA]</scope>
    <source>
        <strain evidence="10">Sxm20200214</strain>
        <tissue evidence="10">Leaf</tissue>
    </source>
</reference>
<dbReference type="GO" id="GO:0005743">
    <property type="term" value="C:mitochondrial inner membrane"/>
    <property type="evidence" value="ECO:0007669"/>
    <property type="project" value="UniProtKB-SubCell"/>
</dbReference>
<protein>
    <submittedName>
        <fullName evidence="10">Uncharacterized protein</fullName>
    </submittedName>
</protein>
<evidence type="ECO:0000256" key="8">
    <source>
        <dbReference type="ARBA" id="ARBA00023128"/>
    </source>
</evidence>
<keyword evidence="7" id="KW-1133">Transmembrane helix</keyword>
<evidence type="ECO:0000256" key="5">
    <source>
        <dbReference type="ARBA" id="ARBA00022737"/>
    </source>
</evidence>
<accession>A0A8X7WPV6</accession>
<keyword evidence="8" id="KW-0496">Mitochondrion</keyword>
<sequence>MDKITGCCGLVLVLNSLGTFRSLQSAGRYLSLHGEAFSLSWVKNQGRGIIGANFTAGFVAGAVTGAATCPLDVAKTRRQIEVKVTFSAGFRQQKHLNKANIWHSSS</sequence>
<dbReference type="Proteomes" id="UP000886595">
    <property type="component" value="Unassembled WGS sequence"/>
</dbReference>
<evidence type="ECO:0000313" key="11">
    <source>
        <dbReference type="Proteomes" id="UP000886595"/>
    </source>
</evidence>
<gene>
    <name evidence="10" type="ORF">Bca52824_006144</name>
</gene>
<evidence type="ECO:0000256" key="1">
    <source>
        <dbReference type="ARBA" id="ARBA00004448"/>
    </source>
</evidence>
<comment type="similarity">
    <text evidence="2">Belongs to the mitochondrial carrier (TC 2.A.29) family.</text>
</comment>
<dbReference type="InterPro" id="IPR045315">
    <property type="entry name" value="Mtm1-like"/>
</dbReference>
<keyword evidence="3" id="KW-0813">Transport</keyword>
<evidence type="ECO:0000256" key="4">
    <source>
        <dbReference type="ARBA" id="ARBA00022692"/>
    </source>
</evidence>
<keyword evidence="9" id="KW-0472">Membrane</keyword>
<dbReference type="SUPFAM" id="SSF103506">
    <property type="entry name" value="Mitochondrial carrier"/>
    <property type="match status" value="1"/>
</dbReference>
<dbReference type="PANTHER" id="PTHR45760:SF6">
    <property type="entry name" value="MITOCHONDRIAL SUBSTRATE CARRIER FAMILY PROTEIN"/>
    <property type="match status" value="1"/>
</dbReference>
<comment type="subcellular location">
    <subcellularLocation>
        <location evidence="1">Mitochondrion inner membrane</location>
        <topology evidence="1">Multi-pass membrane protein</topology>
    </subcellularLocation>
</comment>
<keyword evidence="5" id="KW-0677">Repeat</keyword>
<dbReference type="AlphaFoldDB" id="A0A8X7WPV6"/>
<evidence type="ECO:0000256" key="9">
    <source>
        <dbReference type="ARBA" id="ARBA00023136"/>
    </source>
</evidence>
<organism evidence="10 11">
    <name type="scientific">Brassica carinata</name>
    <name type="common">Ethiopian mustard</name>
    <name type="synonym">Abyssinian cabbage</name>
    <dbReference type="NCBI Taxonomy" id="52824"/>
    <lineage>
        <taxon>Eukaryota</taxon>
        <taxon>Viridiplantae</taxon>
        <taxon>Streptophyta</taxon>
        <taxon>Embryophyta</taxon>
        <taxon>Tracheophyta</taxon>
        <taxon>Spermatophyta</taxon>
        <taxon>Magnoliopsida</taxon>
        <taxon>eudicotyledons</taxon>
        <taxon>Gunneridae</taxon>
        <taxon>Pentapetalae</taxon>
        <taxon>rosids</taxon>
        <taxon>malvids</taxon>
        <taxon>Brassicales</taxon>
        <taxon>Brassicaceae</taxon>
        <taxon>Brassiceae</taxon>
        <taxon>Brassica</taxon>
    </lineage>
</organism>
<dbReference type="Gene3D" id="1.50.40.10">
    <property type="entry name" value="Mitochondrial carrier domain"/>
    <property type="match status" value="1"/>
</dbReference>